<dbReference type="Proteomes" id="UP001189429">
    <property type="component" value="Unassembled WGS sequence"/>
</dbReference>
<organism evidence="2 3">
    <name type="scientific">Prorocentrum cordatum</name>
    <dbReference type="NCBI Taxonomy" id="2364126"/>
    <lineage>
        <taxon>Eukaryota</taxon>
        <taxon>Sar</taxon>
        <taxon>Alveolata</taxon>
        <taxon>Dinophyceae</taxon>
        <taxon>Prorocentrales</taxon>
        <taxon>Prorocentraceae</taxon>
        <taxon>Prorocentrum</taxon>
    </lineage>
</organism>
<accession>A0ABN9PG30</accession>
<keyword evidence="3" id="KW-1185">Reference proteome</keyword>
<dbReference type="EMBL" id="CAUYUJ010000395">
    <property type="protein sequence ID" value="CAK0790315.1"/>
    <property type="molecule type" value="Genomic_DNA"/>
</dbReference>
<evidence type="ECO:0000313" key="2">
    <source>
        <dbReference type="EMBL" id="CAK0790315.1"/>
    </source>
</evidence>
<evidence type="ECO:0000313" key="3">
    <source>
        <dbReference type="Proteomes" id="UP001189429"/>
    </source>
</evidence>
<protein>
    <submittedName>
        <fullName evidence="2">Uncharacterized protein</fullName>
    </submittedName>
</protein>
<name>A0ABN9PG30_9DINO</name>
<gene>
    <name evidence="2" type="ORF">PCOR1329_LOCUS1622</name>
</gene>
<evidence type="ECO:0000256" key="1">
    <source>
        <dbReference type="SAM" id="MobiDB-lite"/>
    </source>
</evidence>
<comment type="caution">
    <text evidence="2">The sequence shown here is derived from an EMBL/GenBank/DDBJ whole genome shotgun (WGS) entry which is preliminary data.</text>
</comment>
<feature type="region of interest" description="Disordered" evidence="1">
    <location>
        <begin position="14"/>
        <end position="122"/>
    </location>
</feature>
<reference evidence="2" key="1">
    <citation type="submission" date="2023-10" db="EMBL/GenBank/DDBJ databases">
        <authorList>
            <person name="Chen Y."/>
            <person name="Shah S."/>
            <person name="Dougan E. K."/>
            <person name="Thang M."/>
            <person name="Chan C."/>
        </authorList>
    </citation>
    <scope>NUCLEOTIDE SEQUENCE [LARGE SCALE GENOMIC DNA]</scope>
</reference>
<feature type="compositionally biased region" description="Low complexity" evidence="1">
    <location>
        <begin position="68"/>
        <end position="77"/>
    </location>
</feature>
<feature type="compositionally biased region" description="Low complexity" evidence="1">
    <location>
        <begin position="95"/>
        <end position="107"/>
    </location>
</feature>
<sequence>MVITSPNSIAAHVLTSRPRPWQSGAVQDLPAEQLDVGAPKDRGSAAVAPFSCGAAGHAAQRGAPRLGPGAQPTAARQRQPRARRRLLGAPPPPRAAGGHASPGRAPGTLFFGLRVESEPLQG</sequence>
<proteinExistence type="predicted"/>